<feature type="compositionally biased region" description="Polar residues" evidence="1">
    <location>
        <begin position="636"/>
        <end position="654"/>
    </location>
</feature>
<dbReference type="EMBL" id="KB822718">
    <property type="protein sequence ID" value="ETN42608.1"/>
    <property type="molecule type" value="Genomic_DNA"/>
</dbReference>
<keyword evidence="2" id="KW-0812">Transmembrane</keyword>
<evidence type="ECO:0000256" key="2">
    <source>
        <dbReference type="SAM" id="Phobius"/>
    </source>
</evidence>
<feature type="transmembrane region" description="Helical" evidence="2">
    <location>
        <begin position="557"/>
        <end position="577"/>
    </location>
</feature>
<dbReference type="PANTHER" id="PTHR35872:SF2">
    <property type="entry name" value="INTEGRAL MEMBRANE PROTEIN (AFU_ORTHOLOGUE AFUA_5G07110)"/>
    <property type="match status" value="1"/>
</dbReference>
<dbReference type="VEuPathDB" id="FungiDB:HMPREF1541_01765"/>
<gene>
    <name evidence="3" type="ORF">HMPREF1541_01765</name>
</gene>
<evidence type="ECO:0008006" key="5">
    <source>
        <dbReference type="Google" id="ProtNLM"/>
    </source>
</evidence>
<feature type="transmembrane region" description="Helical" evidence="2">
    <location>
        <begin position="405"/>
        <end position="426"/>
    </location>
</feature>
<feature type="compositionally biased region" description="Low complexity" evidence="1">
    <location>
        <begin position="30"/>
        <end position="41"/>
    </location>
</feature>
<sequence length="654" mass="72815">MASSRRSTTTSHDAEPFPAFTGSDPDEHTTSVTTSTTTQTVIGGDGDPVIRTTTTPAHPTGQAPPMVFSTNDPNNAPQPFTRTTLTVPGQPGGQALAVRRRPIGIRRLPSSNRLSAASSDSQDGVGRSNSGRRRSASAPQDPHSSLGAGANRLTRQSTRQSALPPLQEEYSNHLRPLTQLEGDGQQAGPAAGNATGVGRRRSLSNAARSFISKRSADNESTRQTDDYEDEVVDLLDVIDPEVQTLNTLTNVQNSLFVPDLGRWLNRRPTYTLTRAPTRISEADTTGSAAELPSVQRTWSWQRQPRMERSHSISSVLTDSHYAVLPHGVDLEDWTEEDKEALDDHVRHMLHSRRSKFKQRMRAFGKYLSKPLGFLVTLYATLITLFGLAWVLFLIGWIYAGDRNEYIIHIIDSVLVALFAIMGDGLAPFRAVDTYHMCFIANYGLTTWRVRREQQLPELRDQNEFPERTEKEADPEAANPKDAEFSVLNAEQQKRLVHHQSKFAKSHSFYKPHETTTHYAFPLKLLITIVVLLDCHSLLQISLGAFTWGWSYHTRPSWITAVILSLSITCNITAGILISVGDRKTRKKDVIERMSRQDLTAQAIKKVKKHKADREAAVHHAQASENFEVIQEEPTNESESARLNNGKFAQQHPSA</sequence>
<dbReference type="InParanoid" id="W2S3J4"/>
<accession>W2S3J4</accession>
<dbReference type="RefSeq" id="XP_008714344.1">
    <property type="nucleotide sequence ID" value="XM_008716122.1"/>
</dbReference>
<dbReference type="InterPro" id="IPR021369">
    <property type="entry name" value="DUF2985"/>
</dbReference>
<keyword evidence="2" id="KW-1133">Transmembrane helix</keyword>
<keyword evidence="2" id="KW-0472">Membrane</keyword>
<dbReference type="PANTHER" id="PTHR35872">
    <property type="entry name" value="INTEGRAL MEMBRANE PROTEIN (AFU_ORTHOLOGUE AFUA_5G07110)"/>
    <property type="match status" value="1"/>
</dbReference>
<feature type="compositionally biased region" description="Polar residues" evidence="1">
    <location>
        <begin position="68"/>
        <end position="87"/>
    </location>
</feature>
<keyword evidence="4" id="KW-1185">Reference proteome</keyword>
<feature type="compositionally biased region" description="Low complexity" evidence="1">
    <location>
        <begin position="106"/>
        <end position="129"/>
    </location>
</feature>
<feature type="region of interest" description="Disordered" evidence="1">
    <location>
        <begin position="618"/>
        <end position="654"/>
    </location>
</feature>
<feature type="compositionally biased region" description="Polar residues" evidence="1">
    <location>
        <begin position="1"/>
        <end position="11"/>
    </location>
</feature>
<organism evidence="3 4">
    <name type="scientific">Cyphellophora europaea (strain CBS 101466)</name>
    <name type="common">Phialophora europaea</name>
    <dbReference type="NCBI Taxonomy" id="1220924"/>
    <lineage>
        <taxon>Eukaryota</taxon>
        <taxon>Fungi</taxon>
        <taxon>Dikarya</taxon>
        <taxon>Ascomycota</taxon>
        <taxon>Pezizomycotina</taxon>
        <taxon>Eurotiomycetes</taxon>
        <taxon>Chaetothyriomycetidae</taxon>
        <taxon>Chaetothyriales</taxon>
        <taxon>Cyphellophoraceae</taxon>
        <taxon>Cyphellophora</taxon>
    </lineage>
</organism>
<dbReference type="AlphaFoldDB" id="W2S3J4"/>
<dbReference type="HOGENOM" id="CLU_015848_0_0_1"/>
<dbReference type="Proteomes" id="UP000030752">
    <property type="component" value="Unassembled WGS sequence"/>
</dbReference>
<evidence type="ECO:0000256" key="1">
    <source>
        <dbReference type="SAM" id="MobiDB-lite"/>
    </source>
</evidence>
<feature type="region of interest" description="Disordered" evidence="1">
    <location>
        <begin position="179"/>
        <end position="202"/>
    </location>
</feature>
<dbReference type="GeneID" id="19969104"/>
<protein>
    <recommendedName>
        <fullName evidence="5">Integral membrane protein</fullName>
    </recommendedName>
</protein>
<reference evidence="3 4" key="1">
    <citation type="submission" date="2013-03" db="EMBL/GenBank/DDBJ databases">
        <title>The Genome Sequence of Phialophora europaea CBS 101466.</title>
        <authorList>
            <consortium name="The Broad Institute Genomics Platform"/>
            <person name="Cuomo C."/>
            <person name="de Hoog S."/>
            <person name="Gorbushina A."/>
            <person name="Walker B."/>
            <person name="Young S.K."/>
            <person name="Zeng Q."/>
            <person name="Gargeya S."/>
            <person name="Fitzgerald M."/>
            <person name="Haas B."/>
            <person name="Abouelleil A."/>
            <person name="Allen A.W."/>
            <person name="Alvarado L."/>
            <person name="Arachchi H.M."/>
            <person name="Berlin A.M."/>
            <person name="Chapman S.B."/>
            <person name="Gainer-Dewar J."/>
            <person name="Goldberg J."/>
            <person name="Griggs A."/>
            <person name="Gujja S."/>
            <person name="Hansen M."/>
            <person name="Howarth C."/>
            <person name="Imamovic A."/>
            <person name="Ireland A."/>
            <person name="Larimer J."/>
            <person name="McCowan C."/>
            <person name="Murphy C."/>
            <person name="Pearson M."/>
            <person name="Poon T.W."/>
            <person name="Priest M."/>
            <person name="Roberts A."/>
            <person name="Saif S."/>
            <person name="Shea T."/>
            <person name="Sisk P."/>
            <person name="Sykes S."/>
            <person name="Wortman J."/>
            <person name="Nusbaum C."/>
            <person name="Birren B."/>
        </authorList>
    </citation>
    <scope>NUCLEOTIDE SEQUENCE [LARGE SCALE GENOMIC DNA]</scope>
    <source>
        <strain evidence="3 4">CBS 101466</strain>
    </source>
</reference>
<name>W2S3J4_CYPE1</name>
<evidence type="ECO:0000313" key="3">
    <source>
        <dbReference type="EMBL" id="ETN42608.1"/>
    </source>
</evidence>
<dbReference type="OrthoDB" id="3365211at2759"/>
<dbReference type="Pfam" id="PF11204">
    <property type="entry name" value="DUF2985"/>
    <property type="match status" value="1"/>
</dbReference>
<dbReference type="STRING" id="1220924.W2S3J4"/>
<proteinExistence type="predicted"/>
<dbReference type="eggNOG" id="ENOG502RQQT">
    <property type="taxonomic scope" value="Eukaryota"/>
</dbReference>
<feature type="region of interest" description="Disordered" evidence="1">
    <location>
        <begin position="1"/>
        <end position="164"/>
    </location>
</feature>
<feature type="transmembrane region" description="Helical" evidence="2">
    <location>
        <begin position="371"/>
        <end position="399"/>
    </location>
</feature>
<feature type="region of interest" description="Disordered" evidence="1">
    <location>
        <begin position="458"/>
        <end position="479"/>
    </location>
</feature>
<evidence type="ECO:0000313" key="4">
    <source>
        <dbReference type="Proteomes" id="UP000030752"/>
    </source>
</evidence>
<feature type="transmembrane region" description="Helical" evidence="2">
    <location>
        <begin position="524"/>
        <end position="545"/>
    </location>
</feature>